<comment type="caution">
    <text evidence="3">The sequence shown here is derived from an EMBL/GenBank/DDBJ whole genome shotgun (WGS) entry which is preliminary data.</text>
</comment>
<sequence length="280" mass="29744">MTSSAGPTRSLPLRILYAVNSSPQYILAKSPGSCLVDIIHDAPTFGSAFLKDCLLAIRRGSPDIFDGTRDFTVYALDPLEKHSAPAAVQISASGSQSGHASSELPGVAVGLGLMSWALSAEDEPVKVVGTLKTGIRESLEVVFALRETAANPHPVWNTPNPNAISHQISQFVGMMHPTKNAVASTSSTTFVSASINHSQTPVYSSSTSAQKSQRRAEPKSRAKTKKPVPAHGSDKLMDGADVYIGPQKKKGRPRLSRVESTTDIGKGKTKEVIVPRFPSS</sequence>
<name>A0A4Y7RCG4_COPMI</name>
<gene>
    <name evidence="3" type="ORF">FA13DRAFT_1807093</name>
</gene>
<evidence type="ECO:0000259" key="2">
    <source>
        <dbReference type="Pfam" id="PF25823"/>
    </source>
</evidence>
<dbReference type="AlphaFoldDB" id="A0A4Y7RCG4"/>
<proteinExistence type="predicted"/>
<feature type="compositionally biased region" description="Polar residues" evidence="1">
    <location>
        <begin position="197"/>
        <end position="211"/>
    </location>
</feature>
<feature type="region of interest" description="Disordered" evidence="1">
    <location>
        <begin position="197"/>
        <end position="280"/>
    </location>
</feature>
<dbReference type="OrthoDB" id="3199820at2759"/>
<feature type="domain" description="Ams2/SPT21 N-terminal" evidence="2">
    <location>
        <begin position="8"/>
        <end position="81"/>
    </location>
</feature>
<dbReference type="InterPro" id="IPR057725">
    <property type="entry name" value="Ams2-SPT21_N"/>
</dbReference>
<keyword evidence="4" id="KW-1185">Reference proteome</keyword>
<organism evidence="3 4">
    <name type="scientific">Coprinellus micaceus</name>
    <name type="common">Glistening ink-cap mushroom</name>
    <name type="synonym">Coprinus micaceus</name>
    <dbReference type="NCBI Taxonomy" id="71717"/>
    <lineage>
        <taxon>Eukaryota</taxon>
        <taxon>Fungi</taxon>
        <taxon>Dikarya</taxon>
        <taxon>Basidiomycota</taxon>
        <taxon>Agaricomycotina</taxon>
        <taxon>Agaricomycetes</taxon>
        <taxon>Agaricomycetidae</taxon>
        <taxon>Agaricales</taxon>
        <taxon>Agaricineae</taxon>
        <taxon>Psathyrellaceae</taxon>
        <taxon>Coprinellus</taxon>
    </lineage>
</organism>
<evidence type="ECO:0000313" key="3">
    <source>
        <dbReference type="EMBL" id="TEB06421.1"/>
    </source>
</evidence>
<dbReference type="Proteomes" id="UP000298030">
    <property type="component" value="Unassembled WGS sequence"/>
</dbReference>
<protein>
    <recommendedName>
        <fullName evidence="2">Ams2/SPT21 N-terminal domain-containing protein</fullName>
    </recommendedName>
</protein>
<reference evidence="3 4" key="1">
    <citation type="journal article" date="2019" name="Nat. Ecol. Evol.">
        <title>Megaphylogeny resolves global patterns of mushroom evolution.</title>
        <authorList>
            <person name="Varga T."/>
            <person name="Krizsan K."/>
            <person name="Foldi C."/>
            <person name="Dima B."/>
            <person name="Sanchez-Garcia M."/>
            <person name="Sanchez-Ramirez S."/>
            <person name="Szollosi G.J."/>
            <person name="Szarkandi J.G."/>
            <person name="Papp V."/>
            <person name="Albert L."/>
            <person name="Andreopoulos W."/>
            <person name="Angelini C."/>
            <person name="Antonin V."/>
            <person name="Barry K.W."/>
            <person name="Bougher N.L."/>
            <person name="Buchanan P."/>
            <person name="Buyck B."/>
            <person name="Bense V."/>
            <person name="Catcheside P."/>
            <person name="Chovatia M."/>
            <person name="Cooper J."/>
            <person name="Damon W."/>
            <person name="Desjardin D."/>
            <person name="Finy P."/>
            <person name="Geml J."/>
            <person name="Haridas S."/>
            <person name="Hughes K."/>
            <person name="Justo A."/>
            <person name="Karasinski D."/>
            <person name="Kautmanova I."/>
            <person name="Kiss B."/>
            <person name="Kocsube S."/>
            <person name="Kotiranta H."/>
            <person name="LaButti K.M."/>
            <person name="Lechner B.E."/>
            <person name="Liimatainen K."/>
            <person name="Lipzen A."/>
            <person name="Lukacs Z."/>
            <person name="Mihaltcheva S."/>
            <person name="Morgado L.N."/>
            <person name="Niskanen T."/>
            <person name="Noordeloos M.E."/>
            <person name="Ohm R.A."/>
            <person name="Ortiz-Santana B."/>
            <person name="Ovrebo C."/>
            <person name="Racz N."/>
            <person name="Riley R."/>
            <person name="Savchenko A."/>
            <person name="Shiryaev A."/>
            <person name="Soop K."/>
            <person name="Spirin V."/>
            <person name="Szebenyi C."/>
            <person name="Tomsovsky M."/>
            <person name="Tulloss R.E."/>
            <person name="Uehling J."/>
            <person name="Grigoriev I.V."/>
            <person name="Vagvolgyi C."/>
            <person name="Papp T."/>
            <person name="Martin F.M."/>
            <person name="Miettinen O."/>
            <person name="Hibbett D.S."/>
            <person name="Nagy L.G."/>
        </authorList>
    </citation>
    <scope>NUCLEOTIDE SEQUENCE [LARGE SCALE GENOMIC DNA]</scope>
    <source>
        <strain evidence="3 4">FP101781</strain>
    </source>
</reference>
<accession>A0A4Y7RCG4</accession>
<dbReference type="STRING" id="71717.A0A4Y7RCG4"/>
<evidence type="ECO:0000256" key="1">
    <source>
        <dbReference type="SAM" id="MobiDB-lite"/>
    </source>
</evidence>
<dbReference type="Pfam" id="PF25823">
    <property type="entry name" value="Ams2-SPT21_N"/>
    <property type="match status" value="1"/>
</dbReference>
<dbReference type="EMBL" id="QPFP01000562">
    <property type="protein sequence ID" value="TEB06421.1"/>
    <property type="molecule type" value="Genomic_DNA"/>
</dbReference>
<evidence type="ECO:0000313" key="4">
    <source>
        <dbReference type="Proteomes" id="UP000298030"/>
    </source>
</evidence>